<evidence type="ECO:0000313" key="5">
    <source>
        <dbReference type="EMBL" id="SHK50804.1"/>
    </source>
</evidence>
<keyword evidence="4" id="KW-0732">Signal</keyword>
<evidence type="ECO:0000313" key="6">
    <source>
        <dbReference type="Proteomes" id="UP000189935"/>
    </source>
</evidence>
<dbReference type="InterPro" id="IPR002110">
    <property type="entry name" value="Ankyrin_rpt"/>
</dbReference>
<feature type="repeat" description="ANK" evidence="3">
    <location>
        <begin position="180"/>
        <end position="212"/>
    </location>
</feature>
<dbReference type="PROSITE" id="PS50297">
    <property type="entry name" value="ANK_REP_REGION"/>
    <property type="match status" value="4"/>
</dbReference>
<keyword evidence="1" id="KW-0677">Repeat</keyword>
<feature type="repeat" description="ANK" evidence="3">
    <location>
        <begin position="81"/>
        <end position="113"/>
    </location>
</feature>
<feature type="signal peptide" evidence="4">
    <location>
        <begin position="1"/>
        <end position="24"/>
    </location>
</feature>
<dbReference type="AlphaFoldDB" id="A0A1M6T1I1"/>
<dbReference type="InterPro" id="IPR036770">
    <property type="entry name" value="Ankyrin_rpt-contain_sf"/>
</dbReference>
<protein>
    <submittedName>
        <fullName evidence="5">Ankyrin repeat-containing protein</fullName>
    </submittedName>
</protein>
<dbReference type="RefSeq" id="WP_154071336.1">
    <property type="nucleotide sequence ID" value="NZ_LT670844.1"/>
</dbReference>
<feature type="chain" id="PRO_5012545334" evidence="4">
    <location>
        <begin position="25"/>
        <end position="306"/>
    </location>
</feature>
<dbReference type="Proteomes" id="UP000189935">
    <property type="component" value="Chromosome I"/>
</dbReference>
<dbReference type="EMBL" id="LT670844">
    <property type="protein sequence ID" value="SHK50804.1"/>
    <property type="molecule type" value="Genomic_DNA"/>
</dbReference>
<feature type="repeat" description="ANK" evidence="3">
    <location>
        <begin position="253"/>
        <end position="285"/>
    </location>
</feature>
<dbReference type="PANTHER" id="PTHR24198">
    <property type="entry name" value="ANKYRIN REPEAT AND PROTEIN KINASE DOMAIN-CONTAINING PROTEIN"/>
    <property type="match status" value="1"/>
</dbReference>
<dbReference type="PANTHER" id="PTHR24198:SF165">
    <property type="entry name" value="ANKYRIN REPEAT-CONTAINING PROTEIN-RELATED"/>
    <property type="match status" value="1"/>
</dbReference>
<evidence type="ECO:0000256" key="2">
    <source>
        <dbReference type="ARBA" id="ARBA00023043"/>
    </source>
</evidence>
<accession>A0A1M6T1I1</accession>
<dbReference type="Pfam" id="PF12796">
    <property type="entry name" value="Ank_2"/>
    <property type="match status" value="3"/>
</dbReference>
<reference evidence="5 6" key="1">
    <citation type="submission" date="2016-11" db="EMBL/GenBank/DDBJ databases">
        <authorList>
            <person name="Jaros S."/>
            <person name="Januszkiewicz K."/>
            <person name="Wedrychowicz H."/>
        </authorList>
    </citation>
    <scope>NUCLEOTIDE SEQUENCE [LARGE SCALE GENOMIC DNA]</scope>
    <source>
        <strain evidence="5 6">GAS499</strain>
    </source>
</reference>
<proteinExistence type="predicted"/>
<dbReference type="SUPFAM" id="SSF48403">
    <property type="entry name" value="Ankyrin repeat"/>
    <property type="match status" value="1"/>
</dbReference>
<name>A0A1M6T1I1_9BRAD</name>
<feature type="repeat" description="ANK" evidence="3">
    <location>
        <begin position="147"/>
        <end position="179"/>
    </location>
</feature>
<dbReference type="PRINTS" id="PR01415">
    <property type="entry name" value="ANKYRIN"/>
</dbReference>
<dbReference type="SMART" id="SM00248">
    <property type="entry name" value="ANK"/>
    <property type="match status" value="7"/>
</dbReference>
<evidence type="ECO:0000256" key="4">
    <source>
        <dbReference type="SAM" id="SignalP"/>
    </source>
</evidence>
<dbReference type="Gene3D" id="1.25.40.20">
    <property type="entry name" value="Ankyrin repeat-containing domain"/>
    <property type="match status" value="3"/>
</dbReference>
<dbReference type="PROSITE" id="PS50088">
    <property type="entry name" value="ANK_REPEAT"/>
    <property type="match status" value="5"/>
</dbReference>
<sequence length="306" mass="32391">MHRHTAFLCSITIAVLSAAPDARAADPDRCQGLSRRHEIAKPQVSAMEVSLTLFSAVDGNCLDLTTKLLDEGASLDARDRLGARPLSHAAKSGHPRMVELLLARGAPIDARNLDGATALYFAAEGSHILIAQRLIERGADVNLTGPSAISPIAAAAYAGNDLIVEALLAHGADSRTPDDTGKTPLIYAAASARLDIVKRLLAQNIDVNARYRNDLTLLMWASGPDDQVPEAQAIKVVAYLVDAGAHIDDRDDRGRTALMIAAEGGHADIADLLLAKGADPSLKDKTGKRAADLTVLSSLRERLMPP</sequence>
<organism evidence="5 6">
    <name type="scientific">Bradyrhizobium lablabi</name>
    <dbReference type="NCBI Taxonomy" id="722472"/>
    <lineage>
        <taxon>Bacteria</taxon>
        <taxon>Pseudomonadati</taxon>
        <taxon>Pseudomonadota</taxon>
        <taxon>Alphaproteobacteria</taxon>
        <taxon>Hyphomicrobiales</taxon>
        <taxon>Nitrobacteraceae</taxon>
        <taxon>Bradyrhizobium</taxon>
    </lineage>
</organism>
<feature type="repeat" description="ANK" evidence="3">
    <location>
        <begin position="114"/>
        <end position="146"/>
    </location>
</feature>
<evidence type="ECO:0000256" key="1">
    <source>
        <dbReference type="ARBA" id="ARBA00022737"/>
    </source>
</evidence>
<evidence type="ECO:0000256" key="3">
    <source>
        <dbReference type="PROSITE-ProRule" id="PRU00023"/>
    </source>
</evidence>
<dbReference type="OrthoDB" id="7365721at2"/>
<keyword evidence="2 3" id="KW-0040">ANK repeat</keyword>
<gene>
    <name evidence="5" type="ORF">SAMN05444159_3436</name>
</gene>